<proteinExistence type="inferred from homology"/>
<comment type="subunit">
    <text evidence="4">Heterodimer of an alpha subunit and a beta subunit processed from the same precursor.</text>
</comment>
<dbReference type="PIRSF" id="PIRSF001227">
    <property type="entry name" value="Pen_acylase"/>
    <property type="match status" value="1"/>
</dbReference>
<dbReference type="PANTHER" id="PTHR34218">
    <property type="entry name" value="PEPTIDASE S45 PENICILLIN AMIDASE"/>
    <property type="match status" value="1"/>
</dbReference>
<dbReference type="PANTHER" id="PTHR34218:SF4">
    <property type="entry name" value="ACYL-HOMOSERINE LACTONE ACYLASE QUIP"/>
    <property type="match status" value="1"/>
</dbReference>
<dbReference type="SUPFAM" id="SSF56235">
    <property type="entry name" value="N-terminal nucleophile aminohydrolases (Ntn hydrolases)"/>
    <property type="match status" value="1"/>
</dbReference>
<dbReference type="Pfam" id="PF01804">
    <property type="entry name" value="Penicil_amidase"/>
    <property type="match status" value="1"/>
</dbReference>
<feature type="active site" description="Nucleophile" evidence="5">
    <location>
        <position position="251"/>
    </location>
</feature>
<dbReference type="InterPro" id="IPR002692">
    <property type="entry name" value="S45"/>
</dbReference>
<comment type="similarity">
    <text evidence="1">Belongs to the peptidase S45 family.</text>
</comment>
<evidence type="ECO:0000256" key="6">
    <source>
        <dbReference type="PIRSR" id="PIRSR001227-2"/>
    </source>
</evidence>
<dbReference type="STRING" id="161398.PP2015_44"/>
<dbReference type="KEGG" id="pphe:PP2015_44"/>
<dbReference type="RefSeq" id="WP_058028341.1">
    <property type="nucleotide sequence ID" value="NZ_CP013187.1"/>
</dbReference>
<keyword evidence="6" id="KW-0106">Calcium</keyword>
<dbReference type="PATRIC" id="fig|161398.10.peg.45"/>
<dbReference type="Gene3D" id="1.10.1400.10">
    <property type="match status" value="1"/>
</dbReference>
<organism evidence="7 8">
    <name type="scientific">Pseudoalteromonas phenolica</name>
    <dbReference type="NCBI Taxonomy" id="161398"/>
    <lineage>
        <taxon>Bacteria</taxon>
        <taxon>Pseudomonadati</taxon>
        <taxon>Pseudomonadota</taxon>
        <taxon>Gammaproteobacteria</taxon>
        <taxon>Alteromonadales</taxon>
        <taxon>Pseudoalteromonadaceae</taxon>
        <taxon>Pseudoalteromonas</taxon>
    </lineage>
</organism>
<evidence type="ECO:0000256" key="5">
    <source>
        <dbReference type="PIRSR" id="PIRSR001227-1"/>
    </source>
</evidence>
<dbReference type="InterPro" id="IPR043146">
    <property type="entry name" value="Penicillin_amidase_N_B-knob"/>
</dbReference>
<evidence type="ECO:0000256" key="2">
    <source>
        <dbReference type="ARBA" id="ARBA00022801"/>
    </source>
</evidence>
<dbReference type="AlphaFoldDB" id="A0A0S2JX50"/>
<dbReference type="Gene3D" id="3.60.20.10">
    <property type="entry name" value="Glutamine Phosphoribosylpyrophosphate, subunit 1, domain 1"/>
    <property type="match status" value="1"/>
</dbReference>
<dbReference type="Gene3D" id="1.10.439.10">
    <property type="entry name" value="Penicillin Amidohydrolase, domain 1"/>
    <property type="match status" value="1"/>
</dbReference>
<keyword evidence="6" id="KW-0479">Metal-binding</keyword>
<dbReference type="EMBL" id="CP013187">
    <property type="protein sequence ID" value="ALO40573.1"/>
    <property type="molecule type" value="Genomic_DNA"/>
</dbReference>
<dbReference type="InterPro" id="IPR014395">
    <property type="entry name" value="Pen/GL7ACA/AHL_acylase"/>
</dbReference>
<accession>A0A0S2JX50</accession>
<dbReference type="CDD" id="cd03747">
    <property type="entry name" value="Ntn_PGA_like"/>
    <property type="match status" value="1"/>
</dbReference>
<feature type="binding site" evidence="6">
    <location>
        <position position="327"/>
    </location>
    <ligand>
        <name>Ca(2+)</name>
        <dbReference type="ChEBI" id="CHEBI:29108"/>
    </ligand>
</feature>
<sequence length="765" mass="85538">MLSWLKRGLSGLLILILILTAGLYGLLSLSLPALDGKGTSDAISKPITLARDTLGQAVITAKTRQDAAYALGFAHGQDRFFQMDLLRRNAAGELSELFGKGALELDKKMRFHQLRARSQEILKLLPETDQQLLATYTQGVNEGRSQAGIASFEYLLSGAEVKPWLSEDSLLVIFSMYLDLQAGTYFRDEALIHLDKLYGEQMRAFILQPSQYQAALDGSKLPQGRVAIPEPISREVISQVTHIKEQDHYGSNNWAVTGALTKTGKAMLSDDMHLGLNVPSIWYRAQLNYSHQGEKYQVTGVTLPGTPAVVVGSNDHIAWGFTNGYLDTADWIALTEQDKTWQVNERIALPNGEHAVYELTMSNYGPVKEIQGEQYALSWVAHQSYAVNLELLRFERTKSVEEAVALAPHVGIPVQNLMVVDDQGNAAWKPMGAVPARTNPADIAQSSEHYAKLWQFNEVQRPQVVNPQSGKLWTGNSRVVSAVAHQRFGDGGYALGARSAQIRDRLLEKSQFSEKDFYAIQLDNEARFLTPWHKQLSSLLRQDTETQFKYQIDLSWLDDWQQCACAESVGYTLVRYYRDSLIDTVFVSVERNMKKSGSSLSALKNYLEPALWQLINAQPESWLHGHDNWQALQLAAYEQAKQKLAAEFGPNMAAWTWGEVNALQIQHPFSKQLPILSHFLNMPKYDGFGDSYMPAVQRPEFGASQRFIVQPGKLEKAIMTVAGGQSGHPLSPFYRSGFDEYAEGDNTPLLPQVITHEINFIPKVD</sequence>
<evidence type="ECO:0000256" key="1">
    <source>
        <dbReference type="ARBA" id="ARBA00006586"/>
    </source>
</evidence>
<dbReference type="GO" id="GO:0016811">
    <property type="term" value="F:hydrolase activity, acting on carbon-nitrogen (but not peptide) bonds, in linear amides"/>
    <property type="evidence" value="ECO:0007669"/>
    <property type="project" value="InterPro"/>
</dbReference>
<dbReference type="GO" id="GO:0017000">
    <property type="term" value="P:antibiotic biosynthetic process"/>
    <property type="evidence" value="ECO:0007669"/>
    <property type="project" value="InterPro"/>
</dbReference>
<dbReference type="InterPro" id="IPR023343">
    <property type="entry name" value="Penicillin_amidase_dom1"/>
</dbReference>
<evidence type="ECO:0000313" key="8">
    <source>
        <dbReference type="Proteomes" id="UP000061457"/>
    </source>
</evidence>
<dbReference type="InterPro" id="IPR043147">
    <property type="entry name" value="Penicillin_amidase_A-knob"/>
</dbReference>
<keyword evidence="3" id="KW-0865">Zymogen</keyword>
<name>A0A0S2JX50_9GAMM</name>
<comment type="cofactor">
    <cofactor evidence="6">
        <name>Ca(2+)</name>
        <dbReference type="ChEBI" id="CHEBI:29108"/>
    </cofactor>
    <text evidence="6">Binds 1 Ca(2+) ion per dimer.</text>
</comment>
<dbReference type="OrthoDB" id="9760084at2"/>
<keyword evidence="2 7" id="KW-0378">Hydrolase</keyword>
<dbReference type="Proteomes" id="UP000061457">
    <property type="component" value="Chromosome I"/>
</dbReference>
<evidence type="ECO:0000256" key="3">
    <source>
        <dbReference type="ARBA" id="ARBA00023145"/>
    </source>
</evidence>
<evidence type="ECO:0000256" key="4">
    <source>
        <dbReference type="ARBA" id="ARBA00038735"/>
    </source>
</evidence>
<dbReference type="InterPro" id="IPR029055">
    <property type="entry name" value="Ntn_hydrolases_N"/>
</dbReference>
<dbReference type="GO" id="GO:0046872">
    <property type="term" value="F:metal ion binding"/>
    <property type="evidence" value="ECO:0007669"/>
    <property type="project" value="UniProtKB-KW"/>
</dbReference>
<evidence type="ECO:0000313" key="7">
    <source>
        <dbReference type="EMBL" id="ALO40573.1"/>
    </source>
</evidence>
<dbReference type="Gene3D" id="2.30.120.10">
    <property type="match status" value="1"/>
</dbReference>
<keyword evidence="8" id="KW-1185">Reference proteome</keyword>
<gene>
    <name evidence="7" type="ORF">PP2015_44</name>
</gene>
<feature type="binding site" evidence="6">
    <location>
        <position position="330"/>
    </location>
    <ligand>
        <name>Ca(2+)</name>
        <dbReference type="ChEBI" id="CHEBI:29108"/>
    </ligand>
</feature>
<reference evidence="7 8" key="1">
    <citation type="submission" date="2015-11" db="EMBL/GenBank/DDBJ databases">
        <authorList>
            <person name="Zhang Y."/>
            <person name="Guo Z."/>
        </authorList>
    </citation>
    <scope>NUCLEOTIDE SEQUENCE [LARGE SCALE GENOMIC DNA]</scope>
    <source>
        <strain evidence="7 8">KCTC 12086</strain>
    </source>
</reference>
<protein>
    <submittedName>
        <fullName evidence="7">Hydrolase</fullName>
    </submittedName>
</protein>